<evidence type="ECO:0000256" key="3">
    <source>
        <dbReference type="ARBA" id="ARBA00022801"/>
    </source>
</evidence>
<keyword evidence="6" id="KW-1185">Reference proteome</keyword>
<dbReference type="SMART" id="SM00228">
    <property type="entry name" value="PDZ"/>
    <property type="match status" value="1"/>
</dbReference>
<dbReference type="InterPro" id="IPR009003">
    <property type="entry name" value="Peptidase_S1_PA"/>
</dbReference>
<dbReference type="InterPro" id="IPR051201">
    <property type="entry name" value="Chloro_Bact_Ser_Proteases"/>
</dbReference>
<dbReference type="InterPro" id="IPR001478">
    <property type="entry name" value="PDZ"/>
</dbReference>
<comment type="caution">
    <text evidence="5">The sequence shown here is derived from an EMBL/GenBank/DDBJ whole genome shotgun (WGS) entry which is preliminary data.</text>
</comment>
<protein>
    <submittedName>
        <fullName evidence="5">Signal protein PDZ</fullName>
    </submittedName>
</protein>
<proteinExistence type="inferred from homology"/>
<dbReference type="InterPro" id="IPR036034">
    <property type="entry name" value="PDZ_sf"/>
</dbReference>
<evidence type="ECO:0000256" key="2">
    <source>
        <dbReference type="ARBA" id="ARBA00022670"/>
    </source>
</evidence>
<evidence type="ECO:0000256" key="1">
    <source>
        <dbReference type="ARBA" id="ARBA00010541"/>
    </source>
</evidence>
<accession>A0A2H3L329</accession>
<sequence>METNEASALAMISTQMADAVEQIGMSLVQVRGRTRGPATGIVVTNDTVLTADHVLERDDDLTIATPDGRILPAQLAGRDHASDLALLRIDNLGTTPATFVESPARVGQLILAVGRPGSSPMASFGIISATGGPLRGRRGAMLEQYVQTDAIPYPGFSGGALIDAEGKVAAVLTTGLINGVALGVPAALSWRIAATLGATGYIKRGFLGISSQPVELPEGQRGGQSQTHGLLIVRVEPGSPAAQGGLLLGDVLITFDGHPLTDTDELQALLVGDRVGKQVPVQVLRGGSLFTALVTVGQRS</sequence>
<dbReference type="Gene3D" id="2.40.10.10">
    <property type="entry name" value="Trypsin-like serine proteases"/>
    <property type="match status" value="2"/>
</dbReference>
<evidence type="ECO:0000259" key="4">
    <source>
        <dbReference type="PROSITE" id="PS50106"/>
    </source>
</evidence>
<comment type="similarity">
    <text evidence="1">Belongs to the peptidase S1C family.</text>
</comment>
<dbReference type="SUPFAM" id="SSF50156">
    <property type="entry name" value="PDZ domain-like"/>
    <property type="match status" value="1"/>
</dbReference>
<dbReference type="PRINTS" id="PR00834">
    <property type="entry name" value="PROTEASES2C"/>
</dbReference>
<organism evidence="5 6">
    <name type="scientific">Candidatus Chloroploca asiatica</name>
    <dbReference type="NCBI Taxonomy" id="1506545"/>
    <lineage>
        <taxon>Bacteria</taxon>
        <taxon>Bacillati</taxon>
        <taxon>Chloroflexota</taxon>
        <taxon>Chloroflexia</taxon>
        <taxon>Chloroflexales</taxon>
        <taxon>Chloroflexineae</taxon>
        <taxon>Oscillochloridaceae</taxon>
        <taxon>Candidatus Chloroploca</taxon>
    </lineage>
</organism>
<dbReference type="GO" id="GO:0006508">
    <property type="term" value="P:proteolysis"/>
    <property type="evidence" value="ECO:0007669"/>
    <property type="project" value="UniProtKB-KW"/>
</dbReference>
<keyword evidence="2" id="KW-0645">Protease</keyword>
<dbReference type="PROSITE" id="PS50106">
    <property type="entry name" value="PDZ"/>
    <property type="match status" value="1"/>
</dbReference>
<name>A0A2H3L329_9CHLR</name>
<dbReference type="EMBL" id="LYXE01000188">
    <property type="protein sequence ID" value="PDV96630.1"/>
    <property type="molecule type" value="Genomic_DNA"/>
</dbReference>
<gene>
    <name evidence="5" type="ORF">A9Q02_06670</name>
</gene>
<dbReference type="GO" id="GO:0004252">
    <property type="term" value="F:serine-type endopeptidase activity"/>
    <property type="evidence" value="ECO:0007669"/>
    <property type="project" value="InterPro"/>
</dbReference>
<dbReference type="Gene3D" id="2.30.42.10">
    <property type="match status" value="1"/>
</dbReference>
<dbReference type="Proteomes" id="UP000220922">
    <property type="component" value="Unassembled WGS sequence"/>
</dbReference>
<dbReference type="InterPro" id="IPR043504">
    <property type="entry name" value="Peptidase_S1_PA_chymotrypsin"/>
</dbReference>
<keyword evidence="3" id="KW-0378">Hydrolase</keyword>
<dbReference type="AlphaFoldDB" id="A0A2H3L329"/>
<dbReference type="CDD" id="cd06779">
    <property type="entry name" value="cpPDZ_Deg_HtrA-like"/>
    <property type="match status" value="1"/>
</dbReference>
<dbReference type="PANTHER" id="PTHR43343:SF3">
    <property type="entry name" value="PROTEASE DO-LIKE 8, CHLOROPLASTIC"/>
    <property type="match status" value="1"/>
</dbReference>
<dbReference type="OrthoDB" id="9792183at2"/>
<dbReference type="PANTHER" id="PTHR43343">
    <property type="entry name" value="PEPTIDASE S12"/>
    <property type="match status" value="1"/>
</dbReference>
<dbReference type="RefSeq" id="WP_097655354.1">
    <property type="nucleotide sequence ID" value="NZ_LYXE01000188.1"/>
</dbReference>
<dbReference type="SUPFAM" id="SSF50494">
    <property type="entry name" value="Trypsin-like serine proteases"/>
    <property type="match status" value="1"/>
</dbReference>
<dbReference type="Pfam" id="PF13365">
    <property type="entry name" value="Trypsin_2"/>
    <property type="match status" value="1"/>
</dbReference>
<reference evidence="5 6" key="1">
    <citation type="submission" date="2016-05" db="EMBL/GenBank/DDBJ databases">
        <authorList>
            <person name="Lavstsen T."/>
            <person name="Jespersen J.S."/>
        </authorList>
    </citation>
    <scope>NUCLEOTIDE SEQUENCE [LARGE SCALE GENOMIC DNA]</scope>
    <source>
        <strain evidence="5 6">B7-9</strain>
    </source>
</reference>
<evidence type="ECO:0000313" key="6">
    <source>
        <dbReference type="Proteomes" id="UP000220922"/>
    </source>
</evidence>
<dbReference type="Pfam" id="PF13180">
    <property type="entry name" value="PDZ_2"/>
    <property type="match status" value="1"/>
</dbReference>
<evidence type="ECO:0000313" key="5">
    <source>
        <dbReference type="EMBL" id="PDV96630.1"/>
    </source>
</evidence>
<feature type="domain" description="PDZ" evidence="4">
    <location>
        <begin position="203"/>
        <end position="287"/>
    </location>
</feature>
<dbReference type="InterPro" id="IPR001940">
    <property type="entry name" value="Peptidase_S1C"/>
</dbReference>